<keyword evidence="5 6" id="KW-0472">Membrane</keyword>
<feature type="domain" description="EamA" evidence="7">
    <location>
        <begin position="40"/>
        <end position="162"/>
    </location>
</feature>
<dbReference type="InterPro" id="IPR000620">
    <property type="entry name" value="EamA_dom"/>
</dbReference>
<dbReference type="Gene3D" id="1.10.3730.20">
    <property type="match status" value="1"/>
</dbReference>
<dbReference type="InterPro" id="IPR037185">
    <property type="entry name" value="EmrE-like"/>
</dbReference>
<feature type="transmembrane region" description="Helical" evidence="6">
    <location>
        <begin position="270"/>
        <end position="292"/>
    </location>
</feature>
<evidence type="ECO:0000256" key="4">
    <source>
        <dbReference type="ARBA" id="ARBA00022989"/>
    </source>
</evidence>
<dbReference type="EMBL" id="HBDX01008292">
    <property type="protein sequence ID" value="CAD8226380.1"/>
    <property type="molecule type" value="Transcribed_RNA"/>
</dbReference>
<feature type="domain" description="EamA" evidence="7">
    <location>
        <begin position="180"/>
        <end position="315"/>
    </location>
</feature>
<evidence type="ECO:0000313" key="8">
    <source>
        <dbReference type="EMBL" id="CAD8226380.1"/>
    </source>
</evidence>
<feature type="transmembrane region" description="Helical" evidence="6">
    <location>
        <begin position="148"/>
        <end position="168"/>
    </location>
</feature>
<evidence type="ECO:0000256" key="2">
    <source>
        <dbReference type="ARBA" id="ARBA00007635"/>
    </source>
</evidence>
<feature type="transmembrane region" description="Helical" evidence="6">
    <location>
        <begin position="206"/>
        <end position="230"/>
    </location>
</feature>
<feature type="transmembrane region" description="Helical" evidence="6">
    <location>
        <begin position="92"/>
        <end position="113"/>
    </location>
</feature>
<evidence type="ECO:0000256" key="1">
    <source>
        <dbReference type="ARBA" id="ARBA00004141"/>
    </source>
</evidence>
<reference evidence="8" key="1">
    <citation type="submission" date="2021-01" db="EMBL/GenBank/DDBJ databases">
        <authorList>
            <person name="Corre E."/>
            <person name="Pelletier E."/>
            <person name="Niang G."/>
            <person name="Scheremetjew M."/>
            <person name="Finn R."/>
            <person name="Kale V."/>
            <person name="Holt S."/>
            <person name="Cochrane G."/>
            <person name="Meng A."/>
            <person name="Brown T."/>
            <person name="Cohen L."/>
        </authorList>
    </citation>
    <scope>NUCLEOTIDE SEQUENCE</scope>
    <source>
        <strain evidence="8">Clade-A-BCC118000</strain>
    </source>
</reference>
<feature type="transmembrane region" description="Helical" evidence="6">
    <location>
        <begin position="242"/>
        <end position="264"/>
    </location>
</feature>
<feature type="transmembrane region" description="Helical" evidence="6">
    <location>
        <begin position="120"/>
        <end position="142"/>
    </location>
</feature>
<gene>
    <name evidence="8" type="ORF">OLUC0939_LOCUS7121</name>
</gene>
<keyword evidence="4 6" id="KW-1133">Transmembrane helix</keyword>
<comment type="subcellular location">
    <subcellularLocation>
        <location evidence="1">Membrane</location>
        <topology evidence="1">Multi-pass membrane protein</topology>
    </subcellularLocation>
</comment>
<evidence type="ECO:0000256" key="5">
    <source>
        <dbReference type="ARBA" id="ARBA00023136"/>
    </source>
</evidence>
<dbReference type="AlphaFoldDB" id="A0A7R9T613"/>
<evidence type="ECO:0000256" key="6">
    <source>
        <dbReference type="SAM" id="Phobius"/>
    </source>
</evidence>
<dbReference type="PANTHER" id="PTHR32322:SF2">
    <property type="entry name" value="EAMA DOMAIN-CONTAINING PROTEIN"/>
    <property type="match status" value="1"/>
</dbReference>
<dbReference type="PANTHER" id="PTHR32322">
    <property type="entry name" value="INNER MEMBRANE TRANSPORTER"/>
    <property type="match status" value="1"/>
</dbReference>
<protein>
    <recommendedName>
        <fullName evidence="7">EamA domain-containing protein</fullName>
    </recommendedName>
</protein>
<sequence>MATEKDAERGDGTLARRLSLSESFSEHDRGQIVNHAALWTAQLIWALMHVLSHDALEHVEPTAFCALRLALALPFLAISARKEGGSLPWRAVATWVVPMGAMIGAAYLLVFVANARSGPTLVACVQPIMPVSVAVMSYVIGLERMTRVKALGVIVVFAGTVTALRAYEIFQTGGMNVLDIFLLLSQTNSYAVYVVMLGVATKTYPYPLLFLFLATAVAEFVVLLIAIPAFARLDVSRVPASAWGAVVFAGWGSSVFAHSLNSWAVARVKGVLPTVYSGVQVIFTIVLSRVFLRERLPWDRGVGIAVTILGVCLVARAKYAETPDATRRDAPSRSCGA</sequence>
<feature type="transmembrane region" description="Helical" evidence="6">
    <location>
        <begin position="180"/>
        <end position="200"/>
    </location>
</feature>
<name>A0A7R9T613_9CHLO</name>
<comment type="similarity">
    <text evidence="2">Belongs to the drug/metabolite transporter (DMT) superfamily. Plant drug/metabolite exporter (P-DME) (TC 2.A.7.4) family.</text>
</comment>
<dbReference type="SUPFAM" id="SSF103481">
    <property type="entry name" value="Multidrug resistance efflux transporter EmrE"/>
    <property type="match status" value="2"/>
</dbReference>
<proteinExistence type="inferred from homology"/>
<dbReference type="GO" id="GO:0016020">
    <property type="term" value="C:membrane"/>
    <property type="evidence" value="ECO:0007669"/>
    <property type="project" value="UniProtKB-SubCell"/>
</dbReference>
<keyword evidence="3 6" id="KW-0812">Transmembrane</keyword>
<evidence type="ECO:0000256" key="3">
    <source>
        <dbReference type="ARBA" id="ARBA00022692"/>
    </source>
</evidence>
<dbReference type="InterPro" id="IPR050638">
    <property type="entry name" value="AA-Vitamin_Transporters"/>
</dbReference>
<dbReference type="Pfam" id="PF00892">
    <property type="entry name" value="EamA"/>
    <property type="match status" value="2"/>
</dbReference>
<organism evidence="8">
    <name type="scientific">Ostreococcus sp. 'lucimarinus'</name>
    <dbReference type="NCBI Taxonomy" id="242159"/>
    <lineage>
        <taxon>Eukaryota</taxon>
        <taxon>Viridiplantae</taxon>
        <taxon>Chlorophyta</taxon>
        <taxon>Mamiellophyceae</taxon>
        <taxon>Mamiellales</taxon>
        <taxon>Bathycoccaceae</taxon>
        <taxon>Ostreococcus</taxon>
    </lineage>
</organism>
<evidence type="ECO:0000259" key="7">
    <source>
        <dbReference type="Pfam" id="PF00892"/>
    </source>
</evidence>
<accession>A0A7R9T613</accession>